<accession>A0ABW6ZBA3</accession>
<name>A0ABW6ZBA3_9HYPH</name>
<dbReference type="RefSeq" id="WP_394007064.1">
    <property type="nucleotide sequence ID" value="NZ_JBAFUR010000001.1"/>
</dbReference>
<evidence type="ECO:0000313" key="1">
    <source>
        <dbReference type="EMBL" id="MFG1250592.1"/>
    </source>
</evidence>
<keyword evidence="2" id="KW-1185">Reference proteome</keyword>
<proteinExistence type="predicted"/>
<gene>
    <name evidence="1" type="ORF">V5F30_00140</name>
</gene>
<protein>
    <submittedName>
        <fullName evidence="1">Uncharacterized protein</fullName>
    </submittedName>
</protein>
<sequence>MLDRALDARGQDAILRRWTGSGSARTPIDVAVRVRAQDYRVEELVGGIEQGDTRVVLSPTQIVAAGWPGPQGWPRNGDAIVIAGRERDIISAPPQVLNGVVVRIDMVVRG</sequence>
<dbReference type="Proteomes" id="UP001604043">
    <property type="component" value="Unassembled WGS sequence"/>
</dbReference>
<evidence type="ECO:0000313" key="2">
    <source>
        <dbReference type="Proteomes" id="UP001604043"/>
    </source>
</evidence>
<dbReference type="EMBL" id="JBAFUR010000001">
    <property type="protein sequence ID" value="MFG1250592.1"/>
    <property type="molecule type" value="Genomic_DNA"/>
</dbReference>
<reference evidence="1 2" key="1">
    <citation type="submission" date="2024-02" db="EMBL/GenBank/DDBJ databases">
        <title>Expansion and revision of Xanthobacter and proposal of Roseixanthobacter gen. nov.</title>
        <authorList>
            <person name="Soltysiak M.P.M."/>
            <person name="Jalihal A."/>
            <person name="Ory A."/>
            <person name="Chrisophersen C."/>
            <person name="Lee A.D."/>
            <person name="Boulton J."/>
            <person name="Springer M."/>
        </authorList>
    </citation>
    <scope>NUCLEOTIDE SEQUENCE [LARGE SCALE GENOMIC DNA]</scope>
    <source>
        <strain evidence="1 2">CB5</strain>
    </source>
</reference>
<organism evidence="1 2">
    <name type="scientific">Xanthobacter aminoxidans</name>
    <dbReference type="NCBI Taxonomy" id="186280"/>
    <lineage>
        <taxon>Bacteria</taxon>
        <taxon>Pseudomonadati</taxon>
        <taxon>Pseudomonadota</taxon>
        <taxon>Alphaproteobacteria</taxon>
        <taxon>Hyphomicrobiales</taxon>
        <taxon>Xanthobacteraceae</taxon>
        <taxon>Xanthobacter</taxon>
    </lineage>
</organism>
<comment type="caution">
    <text evidence="1">The sequence shown here is derived from an EMBL/GenBank/DDBJ whole genome shotgun (WGS) entry which is preliminary data.</text>
</comment>